<dbReference type="AlphaFoldDB" id="A0A135HP11"/>
<dbReference type="RefSeq" id="WP_068885068.1">
    <property type="nucleotide sequence ID" value="NZ_LNTU01000040.1"/>
</dbReference>
<gene>
    <name evidence="1" type="ORF">ATN84_21625</name>
</gene>
<comment type="caution">
    <text evidence="1">The sequence shown here is derived from an EMBL/GenBank/DDBJ whole genome shotgun (WGS) entry which is preliminary data.</text>
</comment>
<dbReference type="OrthoDB" id="8453614at2"/>
<dbReference type="Proteomes" id="UP000070107">
    <property type="component" value="Unassembled WGS sequence"/>
</dbReference>
<evidence type="ECO:0000313" key="1">
    <source>
        <dbReference type="EMBL" id="KXF74833.1"/>
    </source>
</evidence>
<proteinExistence type="predicted"/>
<organism evidence="1 2">
    <name type="scientific">Paramesorhizobium deserti</name>
    <dbReference type="NCBI Taxonomy" id="1494590"/>
    <lineage>
        <taxon>Bacteria</taxon>
        <taxon>Pseudomonadati</taxon>
        <taxon>Pseudomonadota</taxon>
        <taxon>Alphaproteobacteria</taxon>
        <taxon>Hyphomicrobiales</taxon>
        <taxon>Phyllobacteriaceae</taxon>
        <taxon>Paramesorhizobium</taxon>
    </lineage>
</organism>
<accession>A0A135HP11</accession>
<sequence>MFGELIARLDRPEIAAEALAALDDAALETTIRTYAADNGMAMADCLAGIVRRFLDRADDDTWLQLVGIMGRADDPGLAALGAILRHCAHDLQPAAAT</sequence>
<evidence type="ECO:0000313" key="2">
    <source>
        <dbReference type="Proteomes" id="UP000070107"/>
    </source>
</evidence>
<dbReference type="EMBL" id="LNTU01000040">
    <property type="protein sequence ID" value="KXF74833.1"/>
    <property type="molecule type" value="Genomic_DNA"/>
</dbReference>
<name>A0A135HP11_9HYPH</name>
<reference evidence="1 2" key="1">
    <citation type="submission" date="2015-11" db="EMBL/GenBank/DDBJ databases">
        <title>Draft genome sequence of Paramesorhizobium deserti A-3-E, a strain highly resistant to diverse beta-lactam antibiotics.</title>
        <authorList>
            <person name="Lv R."/>
            <person name="Yang X."/>
            <person name="Fang N."/>
            <person name="Guo J."/>
            <person name="Luo X."/>
            <person name="Peng F."/>
            <person name="Yang R."/>
            <person name="Cui Y."/>
            <person name="Fang C."/>
            <person name="Song Y."/>
        </authorList>
    </citation>
    <scope>NUCLEOTIDE SEQUENCE [LARGE SCALE GENOMIC DNA]</scope>
    <source>
        <strain evidence="1 2">A-3-E</strain>
    </source>
</reference>
<dbReference type="STRING" id="1494590.ATN84_21625"/>
<protein>
    <submittedName>
        <fullName evidence="1">Uncharacterized protein</fullName>
    </submittedName>
</protein>
<keyword evidence="2" id="KW-1185">Reference proteome</keyword>